<dbReference type="EMBL" id="KQ971348">
    <property type="protein sequence ID" value="EFA04829.1"/>
    <property type="molecule type" value="Genomic_DNA"/>
</dbReference>
<accession>D2A484</accession>
<dbReference type="InterPro" id="IPR000169">
    <property type="entry name" value="Pept_cys_AS"/>
</dbReference>
<dbReference type="InterPro" id="IPR022684">
    <property type="entry name" value="Calpain_cysteine_protease"/>
</dbReference>
<evidence type="ECO:0000256" key="4">
    <source>
        <dbReference type="ARBA" id="ARBA00022807"/>
    </source>
</evidence>
<evidence type="ECO:0000256" key="3">
    <source>
        <dbReference type="ARBA" id="ARBA00022801"/>
    </source>
</evidence>
<dbReference type="GO" id="GO:0004198">
    <property type="term" value="F:calcium-dependent cysteine-type endopeptidase activity"/>
    <property type="evidence" value="ECO:0000318"/>
    <property type="project" value="GO_Central"/>
</dbReference>
<dbReference type="GO" id="GO:0006508">
    <property type="term" value="P:proteolysis"/>
    <property type="evidence" value="ECO:0000318"/>
    <property type="project" value="GO_Central"/>
</dbReference>
<comment type="similarity">
    <text evidence="1">Belongs to the peptidase C2 family.</text>
</comment>
<evidence type="ECO:0000256" key="7">
    <source>
        <dbReference type="SAM" id="MobiDB-lite"/>
    </source>
</evidence>
<evidence type="ECO:0000313" key="10">
    <source>
        <dbReference type="Proteomes" id="UP000007266"/>
    </source>
</evidence>
<dbReference type="PANTHER" id="PTHR10183">
    <property type="entry name" value="CALPAIN"/>
    <property type="match status" value="1"/>
</dbReference>
<dbReference type="Gene3D" id="2.60.120.380">
    <property type="match status" value="1"/>
</dbReference>
<dbReference type="Gene3D" id="3.90.70.10">
    <property type="entry name" value="Cysteine proteinases"/>
    <property type="match status" value="1"/>
</dbReference>
<evidence type="ECO:0000256" key="2">
    <source>
        <dbReference type="ARBA" id="ARBA00022670"/>
    </source>
</evidence>
<dbReference type="CDD" id="cd00044">
    <property type="entry name" value="CysPc"/>
    <property type="match status" value="1"/>
</dbReference>
<organism evidence="9 10">
    <name type="scientific">Tribolium castaneum</name>
    <name type="common">Red flour beetle</name>
    <dbReference type="NCBI Taxonomy" id="7070"/>
    <lineage>
        <taxon>Eukaryota</taxon>
        <taxon>Metazoa</taxon>
        <taxon>Ecdysozoa</taxon>
        <taxon>Arthropoda</taxon>
        <taxon>Hexapoda</taxon>
        <taxon>Insecta</taxon>
        <taxon>Pterygota</taxon>
        <taxon>Neoptera</taxon>
        <taxon>Endopterygota</taxon>
        <taxon>Coleoptera</taxon>
        <taxon>Polyphaga</taxon>
        <taxon>Cucujiformia</taxon>
        <taxon>Tenebrionidae</taxon>
        <taxon>Tenebrionidae incertae sedis</taxon>
        <taxon>Tribolium</taxon>
    </lineage>
</organism>
<dbReference type="PhylomeDB" id="D2A484"/>
<proteinExistence type="inferred from homology"/>
<dbReference type="InterPro" id="IPR022682">
    <property type="entry name" value="Calpain_domain_III"/>
</dbReference>
<name>D2A484_TRICA</name>
<feature type="domain" description="Calpain catalytic" evidence="8">
    <location>
        <begin position="76"/>
        <end position="363"/>
    </location>
</feature>
<dbReference type="KEGG" id="tca:659252"/>
<evidence type="ECO:0000256" key="6">
    <source>
        <dbReference type="PROSITE-ProRule" id="PRU00239"/>
    </source>
</evidence>
<dbReference type="PRINTS" id="PR00704">
    <property type="entry name" value="CALPAIN"/>
</dbReference>
<evidence type="ECO:0000256" key="1">
    <source>
        <dbReference type="ARBA" id="ARBA00007623"/>
    </source>
</evidence>
<keyword evidence="10" id="KW-1185">Reference proteome</keyword>
<feature type="active site" evidence="5 6">
    <location>
        <position position="281"/>
    </location>
</feature>
<dbReference type="GO" id="GO:0005737">
    <property type="term" value="C:cytoplasm"/>
    <property type="evidence" value="ECO:0000318"/>
    <property type="project" value="GO_Central"/>
</dbReference>
<dbReference type="Proteomes" id="UP000007266">
    <property type="component" value="Linkage group 6"/>
</dbReference>
<dbReference type="SUPFAM" id="SSF49758">
    <property type="entry name" value="Calpain large subunit, middle domain (domain III)"/>
    <property type="match status" value="1"/>
</dbReference>
<evidence type="ECO:0000259" key="8">
    <source>
        <dbReference type="PROSITE" id="PS50203"/>
    </source>
</evidence>
<keyword evidence="3 6" id="KW-0378">Hydrolase</keyword>
<dbReference type="Pfam" id="PF00648">
    <property type="entry name" value="Peptidase_C2"/>
    <property type="match status" value="1"/>
</dbReference>
<dbReference type="InterPro" id="IPR022683">
    <property type="entry name" value="Calpain_III"/>
</dbReference>
<feature type="region of interest" description="Disordered" evidence="7">
    <location>
        <begin position="1"/>
        <end position="34"/>
    </location>
</feature>
<dbReference type="OMA" id="RMFFDLA"/>
<dbReference type="SUPFAM" id="SSF54001">
    <property type="entry name" value="Cysteine proteinases"/>
    <property type="match status" value="1"/>
</dbReference>
<dbReference type="HOGENOM" id="CLU_010982_3_4_1"/>
<gene>
    <name evidence="9" type="primary">AUGUSTUS-3.0.2_14879</name>
    <name evidence="9" type="ORF">TcasGA2_TC014879</name>
</gene>
<dbReference type="OrthoDB" id="424753at2759"/>
<feature type="active site" evidence="5 6">
    <location>
        <position position="128"/>
    </location>
</feature>
<dbReference type="Pfam" id="PF01067">
    <property type="entry name" value="Calpain_III"/>
    <property type="match status" value="1"/>
</dbReference>
<dbReference type="SMART" id="SM00230">
    <property type="entry name" value="CysPc"/>
    <property type="match status" value="1"/>
</dbReference>
<dbReference type="FunFam" id="3.90.70.10:FF:000001">
    <property type="entry name" value="Calpain-1 catalytic subunit"/>
    <property type="match status" value="1"/>
</dbReference>
<protein>
    <submittedName>
        <fullName evidence="9">Calpain-A-like Protein</fullName>
    </submittedName>
</protein>
<dbReference type="PROSITE" id="PS50203">
    <property type="entry name" value="CALPAIN_CAT"/>
    <property type="match status" value="1"/>
</dbReference>
<dbReference type="SMART" id="SM00720">
    <property type="entry name" value="calpain_III"/>
    <property type="match status" value="1"/>
</dbReference>
<keyword evidence="4 6" id="KW-0788">Thiol protease</keyword>
<keyword evidence="2 6" id="KW-0645">Protease</keyword>
<dbReference type="InParanoid" id="D2A484"/>
<dbReference type="InterPro" id="IPR036213">
    <property type="entry name" value="Calpain_III_sf"/>
</dbReference>
<reference evidence="9 10" key="2">
    <citation type="journal article" date="2010" name="Nucleic Acids Res.">
        <title>BeetleBase in 2010: revisions to provide comprehensive genomic information for Tribolium castaneum.</title>
        <authorList>
            <person name="Kim H.S."/>
            <person name="Murphy T."/>
            <person name="Xia J."/>
            <person name="Caragea D."/>
            <person name="Park Y."/>
            <person name="Beeman R.W."/>
            <person name="Lorenzen M.D."/>
            <person name="Butcher S."/>
            <person name="Manak J.R."/>
            <person name="Brown S.J."/>
        </authorList>
    </citation>
    <scope>GENOME REANNOTATION</scope>
    <source>
        <strain evidence="9 10">Georgia GA2</strain>
    </source>
</reference>
<feature type="active site" evidence="5 6">
    <location>
        <position position="305"/>
    </location>
</feature>
<dbReference type="eggNOG" id="KOG0045">
    <property type="taxonomic scope" value="Eukaryota"/>
</dbReference>
<sequence>MAFFKRSKIPRNNTFYERPKYERQNNDAAETDTTDQNYDSFGKIFMFGEFGPNSKPLKPLQNYDQLLKQHLRNKTRFQDANFPAERIALTDLPEKVVWRRPREICENAKFIVDGATRFDIDQGLLGDCWFLAAIANLTTNPKIFEMVVPKNQSFSENYAGIFHFRFWQYGQWVDIVIDDKLPTINNQLVYLKAGEGNEFWPPLLEKAFAKFYGSYKSIEGGRINEALEDLCGGLSEVYDTRNPELYEIIQMSYNKGSFMGCSIPSQNDGNGKRSDGLVVNHAYSITGLYTSQLKNVTIHLIRVRNPWGSVEWNGPWSDNSVCWSLVPKETKQKLWVKREDGEFWMNFTDFTEKFIFIEICHLNPTFQTNTFQTNNWKVYMFEDSWGPKMAKNQYLITVRGPKETHVVIGLMQKFRRELGQDELPLGLLLYQVQKPSKLVELKRVDPISERQLTARFPLFPGTYCIEPIVVGSSAESSYLLRVYLESGDVIRIN</sequence>
<evidence type="ECO:0000256" key="5">
    <source>
        <dbReference type="PIRSR" id="PIRSR622684-1"/>
    </source>
</evidence>
<dbReference type="InterPro" id="IPR001300">
    <property type="entry name" value="Peptidase_C2_calpain_cat"/>
</dbReference>
<evidence type="ECO:0000313" key="9">
    <source>
        <dbReference type="EMBL" id="EFA04829.1"/>
    </source>
</evidence>
<reference evidence="9 10" key="1">
    <citation type="journal article" date="2008" name="Nature">
        <title>The genome of the model beetle and pest Tribolium castaneum.</title>
        <authorList>
            <consortium name="Tribolium Genome Sequencing Consortium"/>
            <person name="Richards S."/>
            <person name="Gibbs R.A."/>
            <person name="Weinstock G.M."/>
            <person name="Brown S.J."/>
            <person name="Denell R."/>
            <person name="Beeman R.W."/>
            <person name="Gibbs R."/>
            <person name="Beeman R.W."/>
            <person name="Brown S.J."/>
            <person name="Bucher G."/>
            <person name="Friedrich M."/>
            <person name="Grimmelikhuijzen C.J."/>
            <person name="Klingler M."/>
            <person name="Lorenzen M."/>
            <person name="Richards S."/>
            <person name="Roth S."/>
            <person name="Schroder R."/>
            <person name="Tautz D."/>
            <person name="Zdobnov E.M."/>
            <person name="Muzny D."/>
            <person name="Gibbs R.A."/>
            <person name="Weinstock G.M."/>
            <person name="Attaway T."/>
            <person name="Bell S."/>
            <person name="Buhay C.J."/>
            <person name="Chandrabose M.N."/>
            <person name="Chavez D."/>
            <person name="Clerk-Blankenburg K.P."/>
            <person name="Cree A."/>
            <person name="Dao M."/>
            <person name="Davis C."/>
            <person name="Chacko J."/>
            <person name="Dinh H."/>
            <person name="Dugan-Rocha S."/>
            <person name="Fowler G."/>
            <person name="Garner T.T."/>
            <person name="Garnes J."/>
            <person name="Gnirke A."/>
            <person name="Hawes A."/>
            <person name="Hernandez J."/>
            <person name="Hines S."/>
            <person name="Holder M."/>
            <person name="Hume J."/>
            <person name="Jhangiani S.N."/>
            <person name="Joshi V."/>
            <person name="Khan Z.M."/>
            <person name="Jackson L."/>
            <person name="Kovar C."/>
            <person name="Kowis A."/>
            <person name="Lee S."/>
            <person name="Lewis L.R."/>
            <person name="Margolis J."/>
            <person name="Morgan M."/>
            <person name="Nazareth L.V."/>
            <person name="Nguyen N."/>
            <person name="Okwuonu G."/>
            <person name="Parker D."/>
            <person name="Richards S."/>
            <person name="Ruiz S.J."/>
            <person name="Santibanez J."/>
            <person name="Savard J."/>
            <person name="Scherer S.E."/>
            <person name="Schneider B."/>
            <person name="Sodergren E."/>
            <person name="Tautz D."/>
            <person name="Vattahil S."/>
            <person name="Villasana D."/>
            <person name="White C.S."/>
            <person name="Wright R."/>
            <person name="Park Y."/>
            <person name="Beeman R.W."/>
            <person name="Lord J."/>
            <person name="Oppert B."/>
            <person name="Lorenzen M."/>
            <person name="Brown S."/>
            <person name="Wang L."/>
            <person name="Savard J."/>
            <person name="Tautz D."/>
            <person name="Richards S."/>
            <person name="Weinstock G."/>
            <person name="Gibbs R.A."/>
            <person name="Liu Y."/>
            <person name="Worley K."/>
            <person name="Weinstock G."/>
            <person name="Elsik C.G."/>
            <person name="Reese J.T."/>
            <person name="Elhaik E."/>
            <person name="Landan G."/>
            <person name="Graur D."/>
            <person name="Arensburger P."/>
            <person name="Atkinson P."/>
            <person name="Beeman R.W."/>
            <person name="Beidler J."/>
            <person name="Brown S.J."/>
            <person name="Demuth J.P."/>
            <person name="Drury D.W."/>
            <person name="Du Y.Z."/>
            <person name="Fujiwara H."/>
            <person name="Lorenzen M."/>
            <person name="Maselli V."/>
            <person name="Osanai M."/>
            <person name="Park Y."/>
            <person name="Robertson H.M."/>
            <person name="Tu Z."/>
            <person name="Wang J.J."/>
            <person name="Wang S."/>
            <person name="Richards S."/>
            <person name="Song H."/>
            <person name="Zhang L."/>
            <person name="Sodergren E."/>
            <person name="Werner D."/>
            <person name="Stanke M."/>
            <person name="Morgenstern B."/>
            <person name="Solovyev V."/>
            <person name="Kosarev P."/>
            <person name="Brown G."/>
            <person name="Chen H.C."/>
            <person name="Ermolaeva O."/>
            <person name="Hlavina W."/>
            <person name="Kapustin Y."/>
            <person name="Kiryutin B."/>
            <person name="Kitts P."/>
            <person name="Maglott D."/>
            <person name="Pruitt K."/>
            <person name="Sapojnikov V."/>
            <person name="Souvorov A."/>
            <person name="Mackey A.J."/>
            <person name="Waterhouse R.M."/>
            <person name="Wyder S."/>
            <person name="Zdobnov E.M."/>
            <person name="Zdobnov E.M."/>
            <person name="Wyder S."/>
            <person name="Kriventseva E.V."/>
            <person name="Kadowaki T."/>
            <person name="Bork P."/>
            <person name="Aranda M."/>
            <person name="Bao R."/>
            <person name="Beermann A."/>
            <person name="Berns N."/>
            <person name="Bolognesi R."/>
            <person name="Bonneton F."/>
            <person name="Bopp D."/>
            <person name="Brown S.J."/>
            <person name="Bucher G."/>
            <person name="Butts T."/>
            <person name="Chaumot A."/>
            <person name="Denell R.E."/>
            <person name="Ferrier D.E."/>
            <person name="Friedrich M."/>
            <person name="Gordon C.M."/>
            <person name="Jindra M."/>
            <person name="Klingler M."/>
            <person name="Lan Q."/>
            <person name="Lattorff H.M."/>
            <person name="Laudet V."/>
            <person name="von Levetsow C."/>
            <person name="Liu Z."/>
            <person name="Lutz R."/>
            <person name="Lynch J.A."/>
            <person name="da Fonseca R.N."/>
            <person name="Posnien N."/>
            <person name="Reuter R."/>
            <person name="Roth S."/>
            <person name="Savard J."/>
            <person name="Schinko J.B."/>
            <person name="Schmitt C."/>
            <person name="Schoppmeier M."/>
            <person name="Schroder R."/>
            <person name="Shippy T.D."/>
            <person name="Simonnet F."/>
            <person name="Marques-Souza H."/>
            <person name="Tautz D."/>
            <person name="Tomoyasu Y."/>
            <person name="Trauner J."/>
            <person name="Van der Zee M."/>
            <person name="Vervoort M."/>
            <person name="Wittkopp N."/>
            <person name="Wimmer E.A."/>
            <person name="Yang X."/>
            <person name="Jones A.K."/>
            <person name="Sattelle D.B."/>
            <person name="Ebert P.R."/>
            <person name="Nelson D."/>
            <person name="Scott J.G."/>
            <person name="Beeman R.W."/>
            <person name="Muthukrishnan S."/>
            <person name="Kramer K.J."/>
            <person name="Arakane Y."/>
            <person name="Beeman R.W."/>
            <person name="Zhu Q."/>
            <person name="Hogenkamp D."/>
            <person name="Dixit R."/>
            <person name="Oppert B."/>
            <person name="Jiang H."/>
            <person name="Zou Z."/>
            <person name="Marshall J."/>
            <person name="Elpidina E."/>
            <person name="Vinokurov K."/>
            <person name="Oppert C."/>
            <person name="Zou Z."/>
            <person name="Evans J."/>
            <person name="Lu Z."/>
            <person name="Zhao P."/>
            <person name="Sumathipala N."/>
            <person name="Altincicek B."/>
            <person name="Vilcinskas A."/>
            <person name="Williams M."/>
            <person name="Hultmark D."/>
            <person name="Hetru C."/>
            <person name="Jiang H."/>
            <person name="Grimmelikhuijzen C.J."/>
            <person name="Hauser F."/>
            <person name="Cazzamali G."/>
            <person name="Williamson M."/>
            <person name="Park Y."/>
            <person name="Li B."/>
            <person name="Tanaka Y."/>
            <person name="Predel R."/>
            <person name="Neupert S."/>
            <person name="Schachtner J."/>
            <person name="Verleyen P."/>
            <person name="Raible F."/>
            <person name="Bork P."/>
            <person name="Friedrich M."/>
            <person name="Walden K.K."/>
            <person name="Robertson H.M."/>
            <person name="Angeli S."/>
            <person name="Foret S."/>
            <person name="Bucher G."/>
            <person name="Schuetz S."/>
            <person name="Maleszka R."/>
            <person name="Wimmer E.A."/>
            <person name="Beeman R.W."/>
            <person name="Lorenzen M."/>
            <person name="Tomoyasu Y."/>
            <person name="Miller S.C."/>
            <person name="Grossmann D."/>
            <person name="Bucher G."/>
        </authorList>
    </citation>
    <scope>NUCLEOTIDE SEQUENCE [LARGE SCALE GENOMIC DNA]</scope>
    <source>
        <strain evidence="9 10">Georgia GA2</strain>
    </source>
</reference>
<dbReference type="PROSITE" id="PS00139">
    <property type="entry name" value="THIOL_PROTEASE_CYS"/>
    <property type="match status" value="1"/>
</dbReference>
<dbReference type="STRING" id="7070.D2A484"/>
<dbReference type="PANTHER" id="PTHR10183:SF433">
    <property type="entry name" value="CALPAIN-A-RELATED"/>
    <property type="match status" value="1"/>
</dbReference>
<dbReference type="InterPro" id="IPR038765">
    <property type="entry name" value="Papain-like_cys_pep_sf"/>
</dbReference>
<dbReference type="AlphaFoldDB" id="D2A484"/>